<evidence type="ECO:0000313" key="9">
    <source>
        <dbReference type="EMBL" id="MBV7258912.1"/>
    </source>
</evidence>
<dbReference type="RefSeq" id="WP_218404175.1">
    <property type="nucleotide sequence ID" value="NZ_JAGSPC010000001.1"/>
</dbReference>
<dbReference type="Pfam" id="PF22692">
    <property type="entry name" value="LlgE_F_G_D1"/>
    <property type="match status" value="1"/>
</dbReference>
<keyword evidence="9" id="KW-0969">Cilium</keyword>
<dbReference type="Proteomes" id="UP001138681">
    <property type="component" value="Unassembled WGS sequence"/>
</dbReference>
<keyword evidence="3 4" id="KW-0975">Bacterial flagellum</keyword>
<dbReference type="PANTHER" id="PTHR30435:SF18">
    <property type="entry name" value="FLAGELLAR BASAL-BODY ROD PROTEIN FLGF"/>
    <property type="match status" value="1"/>
</dbReference>
<dbReference type="GO" id="GO:0030694">
    <property type="term" value="C:bacterial-type flagellum basal body, rod"/>
    <property type="evidence" value="ECO:0007669"/>
    <property type="project" value="UniProtKB-UniRule"/>
</dbReference>
<comment type="subunit">
    <text evidence="4">The basal body constitutes a major portion of the flagellar organelle and consists of five rings (E,L,P,S, and M) mounted on a central rod. The rod consists of about 26 subunits of FlgG in the distal portion, and FlgB, FlgC and FlgF are thought to build up the proximal portion of the rod with about 6 subunits each.</text>
</comment>
<dbReference type="InterPro" id="IPR001444">
    <property type="entry name" value="Flag_bb_rod_N"/>
</dbReference>
<comment type="similarity">
    <text evidence="2 4">Belongs to the flagella basal body rod proteins family.</text>
</comment>
<dbReference type="GO" id="GO:0071978">
    <property type="term" value="P:bacterial-type flagellum-dependent swarming motility"/>
    <property type="evidence" value="ECO:0007669"/>
    <property type="project" value="TreeGrafter"/>
</dbReference>
<evidence type="ECO:0000259" key="8">
    <source>
        <dbReference type="Pfam" id="PF22692"/>
    </source>
</evidence>
<evidence type="ECO:0000256" key="1">
    <source>
        <dbReference type="ARBA" id="ARBA00004117"/>
    </source>
</evidence>
<dbReference type="InterPro" id="IPR053967">
    <property type="entry name" value="LlgE_F_G-like_D1"/>
</dbReference>
<accession>A0A9X1F252</accession>
<dbReference type="Pfam" id="PF06429">
    <property type="entry name" value="Flg_bbr_C"/>
    <property type="match status" value="1"/>
</dbReference>
<evidence type="ECO:0000256" key="3">
    <source>
        <dbReference type="ARBA" id="ARBA00023143"/>
    </source>
</evidence>
<comment type="caution">
    <text evidence="9">The sequence shown here is derived from an EMBL/GenBank/DDBJ whole genome shotgun (WGS) entry which is preliminary data.</text>
</comment>
<keyword evidence="9" id="KW-0282">Flagellum</keyword>
<evidence type="ECO:0000256" key="4">
    <source>
        <dbReference type="RuleBase" id="RU362116"/>
    </source>
</evidence>
<protein>
    <recommendedName>
        <fullName evidence="4">Flagellar basal-body rod protein FlgF</fullName>
    </recommendedName>
</protein>
<dbReference type="NCBIfam" id="NF009280">
    <property type="entry name" value="PRK12640.1"/>
    <property type="match status" value="1"/>
</dbReference>
<organism evidence="9 10">
    <name type="scientific">Erythrobacter crassostreae</name>
    <dbReference type="NCBI Taxonomy" id="2828328"/>
    <lineage>
        <taxon>Bacteria</taxon>
        <taxon>Pseudomonadati</taxon>
        <taxon>Pseudomonadota</taxon>
        <taxon>Alphaproteobacteria</taxon>
        <taxon>Sphingomonadales</taxon>
        <taxon>Erythrobacteraceae</taxon>
        <taxon>Erythrobacter/Porphyrobacter group</taxon>
        <taxon>Erythrobacter</taxon>
    </lineage>
</organism>
<evidence type="ECO:0000256" key="2">
    <source>
        <dbReference type="ARBA" id="ARBA00009677"/>
    </source>
</evidence>
<dbReference type="EMBL" id="JAGSPC010000001">
    <property type="protein sequence ID" value="MBV7258912.1"/>
    <property type="molecule type" value="Genomic_DNA"/>
</dbReference>
<keyword evidence="9" id="KW-0966">Cell projection</keyword>
<feature type="domain" description="Flagellar basal-body/hook protein C-terminal" evidence="7">
    <location>
        <begin position="198"/>
        <end position="242"/>
    </location>
</feature>
<dbReference type="InterPro" id="IPR010930">
    <property type="entry name" value="Flg_bb/hook_C_dom"/>
</dbReference>
<evidence type="ECO:0000313" key="10">
    <source>
        <dbReference type="Proteomes" id="UP001138681"/>
    </source>
</evidence>
<feature type="region of interest" description="Disordered" evidence="5">
    <location>
        <begin position="50"/>
        <end position="75"/>
    </location>
</feature>
<dbReference type="NCBIfam" id="TIGR03506">
    <property type="entry name" value="FlgEFG_subfam"/>
    <property type="match status" value="1"/>
</dbReference>
<feature type="domain" description="Flagellar basal body rod protein N-terminal" evidence="6">
    <location>
        <begin position="5"/>
        <end position="35"/>
    </location>
</feature>
<dbReference type="Pfam" id="PF00460">
    <property type="entry name" value="Flg_bb_rod"/>
    <property type="match status" value="1"/>
</dbReference>
<name>A0A9X1F252_9SPHN</name>
<evidence type="ECO:0000259" key="7">
    <source>
        <dbReference type="Pfam" id="PF06429"/>
    </source>
</evidence>
<feature type="domain" description="Flagellar hook protein FlgE/F/G-like D1" evidence="8">
    <location>
        <begin position="81"/>
        <end position="144"/>
    </location>
</feature>
<dbReference type="InterPro" id="IPR020013">
    <property type="entry name" value="Flagellar_FlgE/F/G"/>
</dbReference>
<proteinExistence type="inferred from homology"/>
<reference evidence="9" key="1">
    <citation type="submission" date="2021-04" db="EMBL/GenBank/DDBJ databases">
        <authorList>
            <person name="Pira H."/>
            <person name="Risdian C."/>
            <person name="Wink J."/>
        </authorList>
    </citation>
    <scope>NUCLEOTIDE SEQUENCE</scope>
    <source>
        <strain evidence="9">WH158</strain>
    </source>
</reference>
<dbReference type="AlphaFoldDB" id="A0A9X1F252"/>
<evidence type="ECO:0000256" key="5">
    <source>
        <dbReference type="SAM" id="MobiDB-lite"/>
    </source>
</evidence>
<comment type="subcellular location">
    <subcellularLocation>
        <location evidence="1 4">Bacterial flagellum basal body</location>
    </subcellularLocation>
</comment>
<dbReference type="PANTHER" id="PTHR30435">
    <property type="entry name" value="FLAGELLAR PROTEIN"/>
    <property type="match status" value="1"/>
</dbReference>
<keyword evidence="10" id="KW-1185">Reference proteome</keyword>
<gene>
    <name evidence="9" type="primary">flgF</name>
    <name evidence="9" type="ORF">KCG46_04875</name>
</gene>
<sequence>MDRLIYTALAAMNAAMDRQRTVANNLANATTPGFRGEIFSVKAATVRDGSPEARSMARGSVRGADMTQGRVTPTGQPMDIAVNGKALIAYQAPDGGEIYSRRGDLRVAPSGLIENGERLPVMGENGPITVPAGFTISIAQDGTVLGADPAAPENPAEPLGRIKLASPDGSALAKGIDSFLKVVGGGVLPADPTAQVTTGALEQSNVETADTLVAMIEAQRAFEQRAKIISTAGELDEAGSRLMSMS</sequence>
<evidence type="ECO:0000259" key="6">
    <source>
        <dbReference type="Pfam" id="PF00460"/>
    </source>
</evidence>